<dbReference type="STRING" id="408657.SAMN04487995_3368"/>
<evidence type="ECO:0000313" key="3">
    <source>
        <dbReference type="Proteomes" id="UP000199532"/>
    </source>
</evidence>
<dbReference type="Gene3D" id="2.40.128.270">
    <property type="match status" value="1"/>
</dbReference>
<protein>
    <submittedName>
        <fullName evidence="2">Heat shock protein HslJ</fullName>
    </submittedName>
</protein>
<sequence>MFFIFDSVKNPGLIKILIMKRLLFFSLMFFGILSGCKSSKMNSKSVAAENSASLEGTWVLNYVSAPGKSVDELYAEKKPEIKFDLKEKRFSGNTSCNSFSGKLNMEDNQINFRDPYVMTKMMCPGEGENVFTETLKKVNSYSISDGNTLNFIGGDIAVMRFTRK</sequence>
<reference evidence="2 3" key="1">
    <citation type="submission" date="2016-10" db="EMBL/GenBank/DDBJ databases">
        <authorList>
            <person name="de Groot N.N."/>
        </authorList>
    </citation>
    <scope>NUCLEOTIDE SEQUENCE [LARGE SCALE GENOMIC DNA]</scope>
    <source>
        <strain evidence="2 3">DSM 19938</strain>
    </source>
</reference>
<dbReference type="Proteomes" id="UP000199532">
    <property type="component" value="Unassembled WGS sequence"/>
</dbReference>
<evidence type="ECO:0000313" key="2">
    <source>
        <dbReference type="EMBL" id="SEJ12944.1"/>
    </source>
</evidence>
<dbReference type="InterPro" id="IPR053147">
    <property type="entry name" value="Hsp_HslJ-like"/>
</dbReference>
<dbReference type="AlphaFoldDB" id="A0A1H6WCK9"/>
<dbReference type="Pfam" id="PF03724">
    <property type="entry name" value="META"/>
    <property type="match status" value="1"/>
</dbReference>
<dbReference type="PANTHER" id="PTHR35535:SF1">
    <property type="entry name" value="HEAT SHOCK PROTEIN HSLJ"/>
    <property type="match status" value="1"/>
</dbReference>
<dbReference type="InterPro" id="IPR038670">
    <property type="entry name" value="HslJ-like_sf"/>
</dbReference>
<keyword evidence="3" id="KW-1185">Reference proteome</keyword>
<accession>A0A1H6WCK9</accession>
<gene>
    <name evidence="2" type="ORF">SAMN04487995_3368</name>
</gene>
<dbReference type="PANTHER" id="PTHR35535">
    <property type="entry name" value="HEAT SHOCK PROTEIN HSLJ"/>
    <property type="match status" value="1"/>
</dbReference>
<organism evidence="2 3">
    <name type="scientific">Dyadobacter koreensis</name>
    <dbReference type="NCBI Taxonomy" id="408657"/>
    <lineage>
        <taxon>Bacteria</taxon>
        <taxon>Pseudomonadati</taxon>
        <taxon>Bacteroidota</taxon>
        <taxon>Cytophagia</taxon>
        <taxon>Cytophagales</taxon>
        <taxon>Spirosomataceae</taxon>
        <taxon>Dyadobacter</taxon>
    </lineage>
</organism>
<keyword evidence="2" id="KW-0346">Stress response</keyword>
<feature type="domain" description="DUF306" evidence="1">
    <location>
        <begin position="53"/>
        <end position="157"/>
    </location>
</feature>
<name>A0A1H6WCK9_9BACT</name>
<evidence type="ECO:0000259" key="1">
    <source>
        <dbReference type="Pfam" id="PF03724"/>
    </source>
</evidence>
<dbReference type="InterPro" id="IPR005184">
    <property type="entry name" value="DUF306_Meta_HslJ"/>
</dbReference>
<proteinExistence type="predicted"/>
<dbReference type="EMBL" id="FNXY01000005">
    <property type="protein sequence ID" value="SEJ12944.1"/>
    <property type="molecule type" value="Genomic_DNA"/>
</dbReference>